<reference evidence="8" key="1">
    <citation type="submission" date="2021-12" db="EMBL/GenBank/DDBJ databases">
        <authorList>
            <person name="Rodrigo-Torres L."/>
            <person name="Arahal R. D."/>
            <person name="Lucena T."/>
        </authorList>
    </citation>
    <scope>NUCLEOTIDE SEQUENCE</scope>
    <source>
        <strain evidence="8">CECT 8419</strain>
    </source>
</reference>
<comment type="caution">
    <text evidence="8">The sequence shown here is derived from an EMBL/GenBank/DDBJ whole genome shotgun (WGS) entry which is preliminary data.</text>
</comment>
<dbReference type="Gene3D" id="1.20.140.10">
    <property type="entry name" value="Butyryl-CoA Dehydrogenase, subunit A, domain 3"/>
    <property type="match status" value="1"/>
</dbReference>
<keyword evidence="9" id="KW-1185">Reference proteome</keyword>
<evidence type="ECO:0000259" key="6">
    <source>
        <dbReference type="Pfam" id="PF00441"/>
    </source>
</evidence>
<evidence type="ECO:0000256" key="1">
    <source>
        <dbReference type="ARBA" id="ARBA00001974"/>
    </source>
</evidence>
<evidence type="ECO:0000256" key="5">
    <source>
        <dbReference type="ARBA" id="ARBA00023002"/>
    </source>
</evidence>
<dbReference type="Gene3D" id="2.40.110.10">
    <property type="entry name" value="Butyryl-CoA Dehydrogenase, subunit A, domain 2"/>
    <property type="match status" value="1"/>
</dbReference>
<dbReference type="InterPro" id="IPR050741">
    <property type="entry name" value="Acyl-CoA_dehydrogenase"/>
</dbReference>
<name>A0ABN8F0H4_9BACT</name>
<feature type="domain" description="Acyl-CoA dehydrogenase/oxidase N-terminal" evidence="7">
    <location>
        <begin position="30"/>
        <end position="119"/>
    </location>
</feature>
<dbReference type="Pfam" id="PF02771">
    <property type="entry name" value="Acyl-CoA_dh_N"/>
    <property type="match status" value="1"/>
</dbReference>
<gene>
    <name evidence="8" type="ORF">LEM8419_00724</name>
</gene>
<dbReference type="EMBL" id="CAKLPZ010000001">
    <property type="protein sequence ID" value="CAH0999425.1"/>
    <property type="molecule type" value="Genomic_DNA"/>
</dbReference>
<evidence type="ECO:0000313" key="8">
    <source>
        <dbReference type="EMBL" id="CAH0999425.1"/>
    </source>
</evidence>
<feature type="domain" description="Acyl-CoA dehydrogenase/oxidase C-terminal" evidence="6">
    <location>
        <begin position="240"/>
        <end position="352"/>
    </location>
</feature>
<organism evidence="8 9">
    <name type="scientific">Neolewinella maritima</name>
    <dbReference type="NCBI Taxonomy" id="1383882"/>
    <lineage>
        <taxon>Bacteria</taxon>
        <taxon>Pseudomonadati</taxon>
        <taxon>Bacteroidota</taxon>
        <taxon>Saprospiria</taxon>
        <taxon>Saprospirales</taxon>
        <taxon>Lewinellaceae</taxon>
        <taxon>Neolewinella</taxon>
    </lineage>
</organism>
<dbReference type="SUPFAM" id="SSF47203">
    <property type="entry name" value="Acyl-CoA dehydrogenase C-terminal domain-like"/>
    <property type="match status" value="1"/>
</dbReference>
<dbReference type="PANTHER" id="PTHR48083:SF37">
    <property type="entry name" value="DEHYDROGENASE, PUTATIVE-RELATED"/>
    <property type="match status" value="1"/>
</dbReference>
<evidence type="ECO:0000256" key="2">
    <source>
        <dbReference type="ARBA" id="ARBA00009347"/>
    </source>
</evidence>
<comment type="cofactor">
    <cofactor evidence="1">
        <name>FAD</name>
        <dbReference type="ChEBI" id="CHEBI:57692"/>
    </cofactor>
</comment>
<comment type="similarity">
    <text evidence="2">Belongs to the acyl-CoA dehydrogenase family.</text>
</comment>
<evidence type="ECO:0000259" key="7">
    <source>
        <dbReference type="Pfam" id="PF02771"/>
    </source>
</evidence>
<keyword evidence="3" id="KW-0285">Flavoprotein</keyword>
<evidence type="ECO:0000313" key="9">
    <source>
        <dbReference type="Proteomes" id="UP000837803"/>
    </source>
</evidence>
<dbReference type="InterPro" id="IPR037069">
    <property type="entry name" value="AcylCoA_DH/ox_N_sf"/>
</dbReference>
<dbReference type="RefSeq" id="WP_238749609.1">
    <property type="nucleotide sequence ID" value="NZ_CAKLPZ010000001.1"/>
</dbReference>
<sequence>MATSFPSNSHLSRDPSTEFISIEQLRRQFTEWSASTRHSQAFPHREMDALRQAGYLGVTLPGAPLDQRKASTAGLLRLLYQIGQGSLSVGRIYEGHINALYLIGVFGTPAQQERWYADARAGHLFGVWNTQMGDGIHFHPTATDDLRIQGSKSFCSGSVQVTRPIVPGVLHDHNGKELGWQMSVVALDRHSPPVDASFWTPVGMQNSVSHKIDFSDIVIARDELLGAPEDYNSQPHLSGGAIRFAAVHLGGGAAVYEATRTALRQAGRTADPYQRTRLAKMAIRLESGRHWLDRAGHVNDHSTDPREIVNYANMVRTAIADYCSEILQLAEVSVGVRGMLHPHPLARLHGDLTTYLRQPAPDATLESVGQYYFNDAPSD</sequence>
<evidence type="ECO:0000256" key="3">
    <source>
        <dbReference type="ARBA" id="ARBA00022630"/>
    </source>
</evidence>
<dbReference type="PANTHER" id="PTHR48083">
    <property type="entry name" value="MEDIUM-CHAIN SPECIFIC ACYL-COA DEHYDROGENASE, MITOCHONDRIAL-RELATED"/>
    <property type="match status" value="1"/>
</dbReference>
<protein>
    <recommendedName>
        <fullName evidence="10">Acyl-CoA dehydrogenase</fullName>
    </recommendedName>
</protein>
<dbReference type="InterPro" id="IPR036250">
    <property type="entry name" value="AcylCo_DH-like_C"/>
</dbReference>
<dbReference type="SUPFAM" id="SSF56645">
    <property type="entry name" value="Acyl-CoA dehydrogenase NM domain-like"/>
    <property type="match status" value="1"/>
</dbReference>
<dbReference type="Gene3D" id="1.10.540.10">
    <property type="entry name" value="Acyl-CoA dehydrogenase/oxidase, N-terminal domain"/>
    <property type="match status" value="1"/>
</dbReference>
<dbReference type="Pfam" id="PF00441">
    <property type="entry name" value="Acyl-CoA_dh_1"/>
    <property type="match status" value="1"/>
</dbReference>
<accession>A0ABN8F0H4</accession>
<keyword evidence="4" id="KW-0274">FAD</keyword>
<dbReference type="InterPro" id="IPR009075">
    <property type="entry name" value="AcylCo_DH/oxidase_C"/>
</dbReference>
<evidence type="ECO:0008006" key="10">
    <source>
        <dbReference type="Google" id="ProtNLM"/>
    </source>
</evidence>
<dbReference type="InterPro" id="IPR013786">
    <property type="entry name" value="AcylCoA_DH/ox_N"/>
</dbReference>
<proteinExistence type="inferred from homology"/>
<dbReference type="InterPro" id="IPR046373">
    <property type="entry name" value="Acyl-CoA_Oxase/DH_mid-dom_sf"/>
</dbReference>
<dbReference type="Proteomes" id="UP000837803">
    <property type="component" value="Unassembled WGS sequence"/>
</dbReference>
<keyword evidence="5" id="KW-0560">Oxidoreductase</keyword>
<evidence type="ECO:0000256" key="4">
    <source>
        <dbReference type="ARBA" id="ARBA00022827"/>
    </source>
</evidence>
<dbReference type="InterPro" id="IPR009100">
    <property type="entry name" value="AcylCoA_DH/oxidase_NM_dom_sf"/>
</dbReference>